<evidence type="ECO:0000313" key="4">
    <source>
        <dbReference type="EMBL" id="KAG2913167.1"/>
    </source>
</evidence>
<accession>A0A8T1HML3</accession>
<dbReference type="Proteomes" id="UP000774804">
    <property type="component" value="Unassembled WGS sequence"/>
</dbReference>
<comment type="caution">
    <text evidence="6">The sequence shown here is derived from an EMBL/GenBank/DDBJ whole genome shotgun (WGS) entry which is preliminary data.</text>
</comment>
<feature type="compositionally biased region" description="Low complexity" evidence="1">
    <location>
        <begin position="1"/>
        <end position="14"/>
    </location>
</feature>
<organism evidence="6 7">
    <name type="scientific">Phytophthora cactorum</name>
    <dbReference type="NCBI Taxonomy" id="29920"/>
    <lineage>
        <taxon>Eukaryota</taxon>
        <taxon>Sar</taxon>
        <taxon>Stramenopiles</taxon>
        <taxon>Oomycota</taxon>
        <taxon>Peronosporomycetes</taxon>
        <taxon>Peronosporales</taxon>
        <taxon>Peronosporaceae</taxon>
        <taxon>Phytophthora</taxon>
    </lineage>
</organism>
<feature type="region of interest" description="Disordered" evidence="1">
    <location>
        <begin position="1"/>
        <end position="27"/>
    </location>
</feature>
<name>A0A8T1HML3_9STRA</name>
<dbReference type="VEuPathDB" id="FungiDB:PC110_g13761"/>
<reference evidence="6" key="1">
    <citation type="submission" date="2018-05" db="EMBL/GenBank/DDBJ databases">
        <title>Effector identification in a new, highly contiguous assembly of the strawberry crown rot pathogen Phytophthora cactorum.</title>
        <authorList>
            <person name="Armitage A.D."/>
            <person name="Nellist C.F."/>
            <person name="Bates H."/>
            <person name="Vickerstaff R.J."/>
            <person name="Harrison R.J."/>
        </authorList>
    </citation>
    <scope>NUCLEOTIDE SEQUENCE</scope>
    <source>
        <strain evidence="2">15-7</strain>
        <strain evidence="3">4032</strain>
        <strain evidence="4">4040</strain>
        <strain evidence="5">P415</strain>
        <strain evidence="6">P421</strain>
    </source>
</reference>
<feature type="region of interest" description="Disordered" evidence="1">
    <location>
        <begin position="111"/>
        <end position="134"/>
    </location>
</feature>
<proteinExistence type="predicted"/>
<dbReference type="EMBL" id="RCML01000657">
    <property type="protein sequence ID" value="KAG2971688.1"/>
    <property type="molecule type" value="Genomic_DNA"/>
</dbReference>
<dbReference type="Proteomes" id="UP000697107">
    <property type="component" value="Unassembled WGS sequence"/>
</dbReference>
<dbReference type="Proteomes" id="UP000760860">
    <property type="component" value="Unassembled WGS sequence"/>
</dbReference>
<sequence length="156" mass="16896">MDNASVTTSVSASTGLHGMPESTPCDASTVVMVPPTVVSPSPEIRMFLIDPPPESLYDSYNDAESVLHAWTKASNYNVSLWMASYLPGFATVKFAQYFDKKHPEGEWAIAHSKQGSSRHNHPASDTSESTRLTDKTSADVQIASMYGSILAVIQTL</sequence>
<dbReference type="EMBL" id="RCMV01000718">
    <property type="protein sequence ID" value="KAG3213580.1"/>
    <property type="molecule type" value="Genomic_DNA"/>
</dbReference>
<dbReference type="AlphaFoldDB" id="A0A8T1HML3"/>
<evidence type="ECO:0000313" key="3">
    <source>
        <dbReference type="EMBL" id="KAG2896308.1"/>
    </source>
</evidence>
<evidence type="ECO:0000313" key="2">
    <source>
        <dbReference type="EMBL" id="KAG2848624.1"/>
    </source>
</evidence>
<evidence type="ECO:0000313" key="6">
    <source>
        <dbReference type="EMBL" id="KAG3213580.1"/>
    </source>
</evidence>
<dbReference type="EMBL" id="RCMI01000840">
    <property type="protein sequence ID" value="KAG2896308.1"/>
    <property type="molecule type" value="Genomic_DNA"/>
</dbReference>
<gene>
    <name evidence="2" type="ORF">PC113_g17550</name>
    <name evidence="3" type="ORF">PC115_g17545</name>
    <name evidence="4" type="ORF">PC117_g18661</name>
    <name evidence="5" type="ORF">PC118_g16149</name>
    <name evidence="6" type="ORF">PC129_g15492</name>
</gene>
<evidence type="ECO:0000313" key="7">
    <source>
        <dbReference type="Proteomes" id="UP000760860"/>
    </source>
</evidence>
<evidence type="ECO:0000256" key="1">
    <source>
        <dbReference type="SAM" id="MobiDB-lite"/>
    </source>
</evidence>
<dbReference type="EMBL" id="RCMG01000764">
    <property type="protein sequence ID" value="KAG2848624.1"/>
    <property type="molecule type" value="Genomic_DNA"/>
</dbReference>
<dbReference type="Proteomes" id="UP000735874">
    <property type="component" value="Unassembled WGS sequence"/>
</dbReference>
<dbReference type="Proteomes" id="UP000736787">
    <property type="component" value="Unassembled WGS sequence"/>
</dbReference>
<dbReference type="EMBL" id="RCMK01000765">
    <property type="protein sequence ID" value="KAG2913167.1"/>
    <property type="molecule type" value="Genomic_DNA"/>
</dbReference>
<evidence type="ECO:0000313" key="5">
    <source>
        <dbReference type="EMBL" id="KAG2971688.1"/>
    </source>
</evidence>
<protein>
    <submittedName>
        <fullName evidence="6">Uncharacterized protein</fullName>
    </submittedName>
</protein>